<keyword evidence="2" id="KW-0902">Two-component regulatory system</keyword>
<keyword evidence="1 3" id="KW-0597">Phosphoprotein</keyword>
<protein>
    <recommendedName>
        <fullName evidence="4">HPt domain-containing protein</fullName>
    </recommendedName>
</protein>
<name>A0AAN1WJL1_9GAMM</name>
<dbReference type="InterPro" id="IPR011123">
    <property type="entry name" value="Y_Y_Y"/>
</dbReference>
<dbReference type="InterPro" id="IPR036890">
    <property type="entry name" value="HATPase_C_sf"/>
</dbReference>
<dbReference type="SUPFAM" id="SSF63829">
    <property type="entry name" value="Calcium-dependent phosphotriesterase"/>
    <property type="match status" value="3"/>
</dbReference>
<reference evidence="5 6" key="1">
    <citation type="journal article" date="2022" name="IScience">
        <title>An ultrasensitive nanofiber-based assay for enzymatic hydrolysis and deep-sea microbial degradation of cellulose.</title>
        <authorList>
            <person name="Tsudome M."/>
            <person name="Tachioka M."/>
            <person name="Miyazaki M."/>
            <person name="Uchimura K."/>
            <person name="Tsuda M."/>
            <person name="Takaki Y."/>
            <person name="Deguchi S."/>
        </authorList>
    </citation>
    <scope>NUCLEOTIDE SEQUENCE [LARGE SCALE GENOMIC DNA]</scope>
    <source>
        <strain evidence="5 6">GE09</strain>
    </source>
</reference>
<dbReference type="EMBL" id="AP023086">
    <property type="protein sequence ID" value="BCD98727.1"/>
    <property type="molecule type" value="Genomic_DNA"/>
</dbReference>
<dbReference type="Proteomes" id="UP001320119">
    <property type="component" value="Chromosome"/>
</dbReference>
<dbReference type="SUPFAM" id="SSF55874">
    <property type="entry name" value="ATPase domain of HSP90 chaperone/DNA topoisomerase II/histidine kinase"/>
    <property type="match status" value="1"/>
</dbReference>
<dbReference type="InterPro" id="IPR036641">
    <property type="entry name" value="HPT_dom_sf"/>
</dbReference>
<dbReference type="PROSITE" id="PS50894">
    <property type="entry name" value="HPT"/>
    <property type="match status" value="1"/>
</dbReference>
<dbReference type="SMART" id="SM00387">
    <property type="entry name" value="HATPase_c"/>
    <property type="match status" value="1"/>
</dbReference>
<dbReference type="Pfam" id="PF01627">
    <property type="entry name" value="Hpt"/>
    <property type="match status" value="1"/>
</dbReference>
<feature type="modified residue" description="Phosphohistidine" evidence="3">
    <location>
        <position position="1058"/>
    </location>
</feature>
<feature type="domain" description="HPt" evidence="4">
    <location>
        <begin position="1013"/>
        <end position="1117"/>
    </location>
</feature>
<sequence length="1374" mass="153877">MIVKNLSRLAPWLLSLICFLGMGVTAADYPKKITFQNVMASKDFALGEVEALLQDHEGFMWLGGRNGLLRYDGYSFLSVAIKTGKEPPEDFQAVSQVIDLFEDSRQQLWVATRAGLLRYDRDAEVLYKMAPQDGNVPAAYGAGARRVLEAPSGEIVVAGPNGMVFVDPETQNATAIAHSADGRDGLINVVIHDLYLDQNNVFWLGTDAGITKFDWNSKQFSHFTPWPELPTSLPDNAVKVVDVHPNGELWAGVDKGIYRFDTKTEKFIKRYLKDDNDRFSIADNITRDIYIDRNGWVWTGSDVGGLSLYNAEQDRFLRYQHEAGKIGSLSANSIRRIYEDTIGDLWVGTYPAGVNFYDRSTAAITVYKHEPNPELGLRSNEIAAIVEDADGNLWLGGGGITKFDRKKDTFTHYTPSNGKLKSTAIISGLVDSDGGLWFGTWAGSYHRYNAEKDVFEEMPFDGSLARGGHKSSKVLNDSVVWDIYEDKRKNLWIGTHNGGLSRYDRATGEYTIYEEDGTGSGITNQLIWTSFEDSKSRFWVGTASGLNLMDRDAGTFKRYKTDDANPNSLVHNSVLSIFEDSQQRLWFGTDAGLHQYREETDDFIVFDTKDGFVDHGIRSIVEDKNGSLWLGTNNGVVMFNPDTKEVRNYKTYNGEKIGGFVTGSAITSKTGEVILGGRNGLRIFDVNKLGKNEHVPPVVLTDFRIFTKTVPINGPENILTRVANQTDQIVLDYTKTMFSFSFSALNYRDPDKNQYAYKLEGFDKDWREVGNQRSALYTNLNAGNYLFKVRASNNDGVWNEVGRSIQIKQLPPPWRTWWAHTIYALIVLAVIVQFIRSQRRKRKLVEEQNRILEVRVSERTSELRAKNNDIQAMLSNMRQGLFTVEANGEIHPEYSKHLEAIFETTQIAGSNAVELLFGNAKLGSNTLDQAKEAIGSIIGEDEMNYSFNAHLLPEEYEADFSSGSKFLALDWNPILEDDIIVKLMISVRDVTQLKQMESEAAAKKRELDIIGQLLNIPAKKYLSFADSAKKFIVENRSEIRANDSYDENVVALLFRNMHTIKGNCRTFGFTFFSDVVHEVESVYSALKTPSETPWQSDVLLNDLEAVDAILAEYENVYYAVLGRGNNSGASRDTEGFWADAEIVAKIRDCIESINEKHPEIQVAEDLAPITQIIDNALANPLPKVLADVVDSLPSIAEQLNKIPPQVNFTGQVVNIRNTEESLLGNIFAHILRNCVDHGLESPEERQEQGKAEQGTITLNTITDEQYLTIEVSDDGRGLNVERLYAKGVELSLWSDDNPPSYEQIAELIFYSGVSTKQAVSDISGRGVGMDAVKQFLLERDGDISLRVLNPPEVFNAKIFLPFVIDVKLPSSACL</sequence>
<dbReference type="Pfam" id="PF07494">
    <property type="entry name" value="Reg_prop"/>
    <property type="match status" value="5"/>
</dbReference>
<dbReference type="RefSeq" id="WP_236983262.1">
    <property type="nucleotide sequence ID" value="NZ_AP023086.1"/>
</dbReference>
<dbReference type="Gene3D" id="2.60.40.10">
    <property type="entry name" value="Immunoglobulins"/>
    <property type="match status" value="1"/>
</dbReference>
<organism evidence="5 6">
    <name type="scientific">Marinagarivorans cellulosilyticus</name>
    <dbReference type="NCBI Taxonomy" id="2721545"/>
    <lineage>
        <taxon>Bacteria</taxon>
        <taxon>Pseudomonadati</taxon>
        <taxon>Pseudomonadota</taxon>
        <taxon>Gammaproteobacteria</taxon>
        <taxon>Cellvibrionales</taxon>
        <taxon>Cellvibrionaceae</taxon>
        <taxon>Marinagarivorans</taxon>
    </lineage>
</organism>
<evidence type="ECO:0000313" key="5">
    <source>
        <dbReference type="EMBL" id="BCD98727.1"/>
    </source>
</evidence>
<dbReference type="KEGG" id="marq:MARGE09_P2928"/>
<dbReference type="Gene3D" id="3.30.565.10">
    <property type="entry name" value="Histidine kinase-like ATPase, C-terminal domain"/>
    <property type="match status" value="1"/>
</dbReference>
<dbReference type="InterPro" id="IPR011110">
    <property type="entry name" value="Reg_prop"/>
</dbReference>
<dbReference type="InterPro" id="IPR003594">
    <property type="entry name" value="HATPase_dom"/>
</dbReference>
<dbReference type="GO" id="GO:0000155">
    <property type="term" value="F:phosphorelay sensor kinase activity"/>
    <property type="evidence" value="ECO:0007669"/>
    <property type="project" value="TreeGrafter"/>
</dbReference>
<evidence type="ECO:0000256" key="3">
    <source>
        <dbReference type="PROSITE-ProRule" id="PRU00110"/>
    </source>
</evidence>
<dbReference type="Pfam" id="PF07495">
    <property type="entry name" value="Y_Y_Y"/>
    <property type="match status" value="1"/>
</dbReference>
<dbReference type="Pfam" id="PF02518">
    <property type="entry name" value="HATPase_c"/>
    <property type="match status" value="1"/>
</dbReference>
<dbReference type="Gene3D" id="1.20.120.160">
    <property type="entry name" value="HPT domain"/>
    <property type="match status" value="1"/>
</dbReference>
<dbReference type="InterPro" id="IPR015943">
    <property type="entry name" value="WD40/YVTN_repeat-like_dom_sf"/>
</dbReference>
<dbReference type="PANTHER" id="PTHR43547">
    <property type="entry name" value="TWO-COMPONENT HISTIDINE KINASE"/>
    <property type="match status" value="1"/>
</dbReference>
<keyword evidence="6" id="KW-1185">Reference proteome</keyword>
<dbReference type="CDD" id="cd00088">
    <property type="entry name" value="HPT"/>
    <property type="match status" value="1"/>
</dbReference>
<evidence type="ECO:0000256" key="1">
    <source>
        <dbReference type="ARBA" id="ARBA00022553"/>
    </source>
</evidence>
<dbReference type="Gene3D" id="2.130.10.10">
    <property type="entry name" value="YVTN repeat-like/Quinoprotein amine dehydrogenase"/>
    <property type="match status" value="3"/>
</dbReference>
<evidence type="ECO:0000256" key="2">
    <source>
        <dbReference type="ARBA" id="ARBA00023012"/>
    </source>
</evidence>
<gene>
    <name evidence="5" type="ORF">MARGE09_P2928</name>
</gene>
<accession>A0AAN1WJL1</accession>
<dbReference type="InterPro" id="IPR013783">
    <property type="entry name" value="Ig-like_fold"/>
</dbReference>
<proteinExistence type="predicted"/>
<evidence type="ECO:0000313" key="6">
    <source>
        <dbReference type="Proteomes" id="UP001320119"/>
    </source>
</evidence>
<evidence type="ECO:0000259" key="4">
    <source>
        <dbReference type="PROSITE" id="PS50894"/>
    </source>
</evidence>
<dbReference type="FunFam" id="2.60.40.10:FF:000791">
    <property type="entry name" value="Two-component system sensor histidine kinase/response regulator"/>
    <property type="match status" value="1"/>
</dbReference>
<dbReference type="InterPro" id="IPR008207">
    <property type="entry name" value="Sig_transdc_His_kin_Hpt_dom"/>
</dbReference>
<dbReference type="SUPFAM" id="SSF47226">
    <property type="entry name" value="Histidine-containing phosphotransfer domain, HPT domain"/>
    <property type="match status" value="1"/>
</dbReference>
<dbReference type="PANTHER" id="PTHR43547:SF2">
    <property type="entry name" value="HYBRID SIGNAL TRANSDUCTION HISTIDINE KINASE C"/>
    <property type="match status" value="1"/>
</dbReference>